<name>A0A6P1MJD4_9FIRM</name>
<evidence type="ECO:0000313" key="3">
    <source>
        <dbReference type="Proteomes" id="UP000463883"/>
    </source>
</evidence>
<gene>
    <name evidence="2" type="ORF">Ami3637_16975</name>
</gene>
<proteinExistence type="predicted"/>
<keyword evidence="1" id="KW-0175">Coiled coil</keyword>
<keyword evidence="3" id="KW-1185">Reference proteome</keyword>
<dbReference type="EMBL" id="CP047591">
    <property type="protein sequence ID" value="QHI73851.1"/>
    <property type="molecule type" value="Genomic_DNA"/>
</dbReference>
<evidence type="ECO:0000256" key="1">
    <source>
        <dbReference type="SAM" id="Coils"/>
    </source>
</evidence>
<feature type="coiled-coil region" evidence="1">
    <location>
        <begin position="72"/>
        <end position="113"/>
    </location>
</feature>
<sequence length="429" mass="50483">MGKTRLAIKEKEEKSYQSINYNFTYILFISFVQSVTSMHKANIAENYITQSEVRLDKINSAITQGSNRLEQNSKLYKEYKLYSDRLDEEKEEYENLTSELEDIKEDFDHKKIKKVLYQFQSEEDGNDTIFSEKVAAMEKSVASFNKKTAEVIEIDKYLISQYPKFNAFKESLDERVKLRYDDLNIIQSKGKNVAVKNNVNMYFTQINDQKKRFINGLEHVKEYTSASQGSLSLNQLRHMKEKYLSQITLLKNVDSSIGTFDGYWGELHEQYYTVVKNHYSTRSTDYVTENNPKYKEWTETETYQDTETYTEKVYVGSRIVDDKKEDIYEDVTKQRPVTKTRTVTKNNGQPVTISVPYDVYTFYYTLEKHTPNGVTKTTKEVGDKHEKYDTSITSWDYNQDEEIGYVEWKQLWDDNSGILRGKNLSPRLE</sequence>
<reference evidence="2 3" key="1">
    <citation type="submission" date="2020-01" db="EMBL/GenBank/DDBJ databases">
        <title>Genomic analysis of Aminipila sp. CBA3637.</title>
        <authorList>
            <person name="Kim Y.B."/>
            <person name="Roh S.W."/>
        </authorList>
    </citation>
    <scope>NUCLEOTIDE SEQUENCE [LARGE SCALE GENOMIC DNA]</scope>
    <source>
        <strain evidence="2 3">CBA3637</strain>
    </source>
</reference>
<dbReference type="RefSeq" id="WP_162363612.1">
    <property type="nucleotide sequence ID" value="NZ_CP047591.1"/>
</dbReference>
<evidence type="ECO:0000313" key="2">
    <source>
        <dbReference type="EMBL" id="QHI73851.1"/>
    </source>
</evidence>
<organism evidence="2 3">
    <name type="scientific">Aminipila terrae</name>
    <dbReference type="NCBI Taxonomy" id="2697030"/>
    <lineage>
        <taxon>Bacteria</taxon>
        <taxon>Bacillati</taxon>
        <taxon>Bacillota</taxon>
        <taxon>Clostridia</taxon>
        <taxon>Peptostreptococcales</taxon>
        <taxon>Anaerovoracaceae</taxon>
        <taxon>Aminipila</taxon>
    </lineage>
</organism>
<accession>A0A6P1MJD4</accession>
<dbReference type="AlphaFoldDB" id="A0A6P1MJD4"/>
<dbReference type="KEGG" id="amic:Ami3637_16975"/>
<protein>
    <submittedName>
        <fullName evidence="2">Uncharacterized protein</fullName>
    </submittedName>
</protein>
<dbReference type="Proteomes" id="UP000463883">
    <property type="component" value="Chromosome"/>
</dbReference>